<reference evidence="3" key="1">
    <citation type="submission" date="2018-11" db="EMBL/GenBank/DDBJ databases">
        <authorList>
            <consortium name="Pathogen Informatics"/>
        </authorList>
    </citation>
    <scope>NUCLEOTIDE SEQUENCE</scope>
</reference>
<keyword evidence="4" id="KW-1185">Reference proteome</keyword>
<gene>
    <name evidence="3" type="ORF">PXEA_LOCUS27447</name>
</gene>
<organism evidence="3 4">
    <name type="scientific">Protopolystoma xenopodis</name>
    <dbReference type="NCBI Taxonomy" id="117903"/>
    <lineage>
        <taxon>Eukaryota</taxon>
        <taxon>Metazoa</taxon>
        <taxon>Spiralia</taxon>
        <taxon>Lophotrochozoa</taxon>
        <taxon>Platyhelminthes</taxon>
        <taxon>Monogenea</taxon>
        <taxon>Polyopisthocotylea</taxon>
        <taxon>Polystomatidea</taxon>
        <taxon>Polystomatidae</taxon>
        <taxon>Protopolystoma</taxon>
    </lineage>
</organism>
<evidence type="ECO:0000256" key="2">
    <source>
        <dbReference type="SAM" id="Phobius"/>
    </source>
</evidence>
<comment type="caution">
    <text evidence="3">The sequence shown here is derived from an EMBL/GenBank/DDBJ whole genome shotgun (WGS) entry which is preliminary data.</text>
</comment>
<feature type="transmembrane region" description="Helical" evidence="2">
    <location>
        <begin position="21"/>
        <end position="41"/>
    </location>
</feature>
<accession>A0A3S5B599</accession>
<dbReference type="EMBL" id="CAAALY010246823">
    <property type="protein sequence ID" value="VEL34007.1"/>
    <property type="molecule type" value="Genomic_DNA"/>
</dbReference>
<dbReference type="AlphaFoldDB" id="A0A3S5B599"/>
<name>A0A3S5B599_9PLAT</name>
<keyword evidence="2" id="KW-0472">Membrane</keyword>
<evidence type="ECO:0000256" key="1">
    <source>
        <dbReference type="SAM" id="MobiDB-lite"/>
    </source>
</evidence>
<keyword evidence="2" id="KW-0812">Transmembrane</keyword>
<keyword evidence="2" id="KW-1133">Transmembrane helix</keyword>
<sequence>MLQTTQALTSWSWEASMPIPLPLLLTAGRVMLVVIAVVVVFDQHSETVLCNPNDPDSVASEEEDRPSNGNIQLLSDDEQGREPDPKPNSDPTNDDEHSEHNGKNGNEPTKPPGHRLRSVYRGHPVYTTQEQRNNIYDALDILTGIVEDSIQRRNASRTPENRVANFFSIDWTDQTSTKLWPSSK</sequence>
<feature type="compositionally biased region" description="Basic and acidic residues" evidence="1">
    <location>
        <begin position="78"/>
        <end position="87"/>
    </location>
</feature>
<protein>
    <submittedName>
        <fullName evidence="3">Uncharacterized protein</fullName>
    </submittedName>
</protein>
<evidence type="ECO:0000313" key="4">
    <source>
        <dbReference type="Proteomes" id="UP000784294"/>
    </source>
</evidence>
<proteinExistence type="predicted"/>
<dbReference type="Proteomes" id="UP000784294">
    <property type="component" value="Unassembled WGS sequence"/>
</dbReference>
<feature type="region of interest" description="Disordered" evidence="1">
    <location>
        <begin position="47"/>
        <end position="118"/>
    </location>
</feature>
<evidence type="ECO:0000313" key="3">
    <source>
        <dbReference type="EMBL" id="VEL34007.1"/>
    </source>
</evidence>